<dbReference type="AlphaFoldDB" id="A0A0S8G8X4"/>
<dbReference type="PROSITE" id="PS50110">
    <property type="entry name" value="RESPONSE_REGULATORY"/>
    <property type="match status" value="1"/>
</dbReference>
<proteinExistence type="predicted"/>
<sequence length="123" mass="13586">MAQRILVVDDDREFRSALVKIFEREGYSVVPAADGDEALDCVRGTSFALIVADARMPKLGGPELVRRLKEQCPGAALIVVSALPDGQIRADMLENGAFDFVSKPVRRDELLRLARRALAPREH</sequence>
<dbReference type="Proteomes" id="UP000051717">
    <property type="component" value="Unassembled WGS sequence"/>
</dbReference>
<dbReference type="Gene3D" id="3.40.50.2300">
    <property type="match status" value="1"/>
</dbReference>
<feature type="domain" description="Response regulatory" evidence="3">
    <location>
        <begin position="4"/>
        <end position="118"/>
    </location>
</feature>
<evidence type="ECO:0000313" key="4">
    <source>
        <dbReference type="EMBL" id="KPK69528.1"/>
    </source>
</evidence>
<dbReference type="CDD" id="cd00156">
    <property type="entry name" value="REC"/>
    <property type="match status" value="1"/>
</dbReference>
<comment type="caution">
    <text evidence="4">The sequence shown here is derived from an EMBL/GenBank/DDBJ whole genome shotgun (WGS) entry which is preliminary data.</text>
</comment>
<organism evidence="4 5">
    <name type="scientific">candidate division TA06 bacterium SM23_40</name>
    <dbReference type="NCBI Taxonomy" id="1703774"/>
    <lineage>
        <taxon>Bacteria</taxon>
        <taxon>Bacteria division TA06</taxon>
    </lineage>
</organism>
<evidence type="ECO:0000313" key="5">
    <source>
        <dbReference type="Proteomes" id="UP000051717"/>
    </source>
</evidence>
<dbReference type="PANTHER" id="PTHR44591">
    <property type="entry name" value="STRESS RESPONSE REGULATOR PROTEIN 1"/>
    <property type="match status" value="1"/>
</dbReference>
<feature type="modified residue" description="4-aspartylphosphate" evidence="2">
    <location>
        <position position="53"/>
    </location>
</feature>
<dbReference type="PANTHER" id="PTHR44591:SF3">
    <property type="entry name" value="RESPONSE REGULATORY DOMAIN-CONTAINING PROTEIN"/>
    <property type="match status" value="1"/>
</dbReference>
<name>A0A0S8G8X4_UNCT6</name>
<dbReference type="InterPro" id="IPR001789">
    <property type="entry name" value="Sig_transdc_resp-reg_receiver"/>
</dbReference>
<evidence type="ECO:0000256" key="2">
    <source>
        <dbReference type="PROSITE-ProRule" id="PRU00169"/>
    </source>
</evidence>
<dbReference type="SUPFAM" id="SSF52172">
    <property type="entry name" value="CheY-like"/>
    <property type="match status" value="1"/>
</dbReference>
<dbReference type="InterPro" id="IPR011006">
    <property type="entry name" value="CheY-like_superfamily"/>
</dbReference>
<dbReference type="SMART" id="SM00448">
    <property type="entry name" value="REC"/>
    <property type="match status" value="1"/>
</dbReference>
<evidence type="ECO:0000256" key="1">
    <source>
        <dbReference type="ARBA" id="ARBA00022553"/>
    </source>
</evidence>
<protein>
    <recommendedName>
        <fullName evidence="3">Response regulatory domain-containing protein</fullName>
    </recommendedName>
</protein>
<dbReference type="InterPro" id="IPR050595">
    <property type="entry name" value="Bact_response_regulator"/>
</dbReference>
<keyword evidence="1 2" id="KW-0597">Phosphoprotein</keyword>
<reference evidence="4 5" key="1">
    <citation type="journal article" date="2015" name="Microbiome">
        <title>Genomic resolution of linkages in carbon, nitrogen, and sulfur cycling among widespread estuary sediment bacteria.</title>
        <authorList>
            <person name="Baker B.J."/>
            <person name="Lazar C.S."/>
            <person name="Teske A.P."/>
            <person name="Dick G.J."/>
        </authorList>
    </citation>
    <scope>NUCLEOTIDE SEQUENCE [LARGE SCALE GENOMIC DNA]</scope>
    <source>
        <strain evidence="4">SM23_40</strain>
    </source>
</reference>
<dbReference type="Pfam" id="PF00072">
    <property type="entry name" value="Response_reg"/>
    <property type="match status" value="1"/>
</dbReference>
<gene>
    <name evidence="4" type="ORF">AMJ82_05245</name>
</gene>
<dbReference type="GO" id="GO:0000160">
    <property type="term" value="P:phosphorelay signal transduction system"/>
    <property type="evidence" value="ECO:0007669"/>
    <property type="project" value="InterPro"/>
</dbReference>
<accession>A0A0S8G8X4</accession>
<evidence type="ECO:0000259" key="3">
    <source>
        <dbReference type="PROSITE" id="PS50110"/>
    </source>
</evidence>
<dbReference type="EMBL" id="LJUI01000032">
    <property type="protein sequence ID" value="KPK69528.1"/>
    <property type="molecule type" value="Genomic_DNA"/>
</dbReference>